<keyword evidence="8" id="KW-1185">Reference proteome</keyword>
<evidence type="ECO:0000256" key="3">
    <source>
        <dbReference type="ARBA" id="ARBA00022603"/>
    </source>
</evidence>
<evidence type="ECO:0000313" key="7">
    <source>
        <dbReference type="EMBL" id="MFD1675993.1"/>
    </source>
</evidence>
<dbReference type="RefSeq" id="WP_377943883.1">
    <property type="nucleotide sequence ID" value="NZ_JBHUCX010000038.1"/>
</dbReference>
<keyword evidence="2 6" id="KW-0698">rRNA processing</keyword>
<evidence type="ECO:0000256" key="2">
    <source>
        <dbReference type="ARBA" id="ARBA00022552"/>
    </source>
</evidence>
<organism evidence="7 8">
    <name type="scientific">Alicyclobacillus fodiniaquatilis</name>
    <dbReference type="NCBI Taxonomy" id="1661150"/>
    <lineage>
        <taxon>Bacteria</taxon>
        <taxon>Bacillati</taxon>
        <taxon>Bacillota</taxon>
        <taxon>Bacilli</taxon>
        <taxon>Bacillales</taxon>
        <taxon>Alicyclobacillaceae</taxon>
        <taxon>Alicyclobacillus</taxon>
    </lineage>
</organism>
<dbReference type="EC" id="2.1.1.-" evidence="6"/>
<evidence type="ECO:0000313" key="8">
    <source>
        <dbReference type="Proteomes" id="UP001597079"/>
    </source>
</evidence>
<keyword evidence="4 6" id="KW-0808">Transferase</keyword>
<comment type="function">
    <text evidence="6">Specifically methylates the N7 position of guanine in position 535 of 16S rRNA.</text>
</comment>
<dbReference type="EMBL" id="JBHUCX010000038">
    <property type="protein sequence ID" value="MFD1675993.1"/>
    <property type="molecule type" value="Genomic_DNA"/>
</dbReference>
<keyword evidence="1 6" id="KW-0963">Cytoplasm</keyword>
<comment type="caution">
    <text evidence="6">Lacks conserved residue(s) required for the propagation of feature annotation.</text>
</comment>
<feature type="binding site" evidence="6">
    <location>
        <position position="144"/>
    </location>
    <ligand>
        <name>S-adenosyl-L-methionine</name>
        <dbReference type="ChEBI" id="CHEBI:59789"/>
    </ligand>
</feature>
<proteinExistence type="inferred from homology"/>
<evidence type="ECO:0000256" key="5">
    <source>
        <dbReference type="ARBA" id="ARBA00022691"/>
    </source>
</evidence>
<evidence type="ECO:0000256" key="4">
    <source>
        <dbReference type="ARBA" id="ARBA00022679"/>
    </source>
</evidence>
<dbReference type="CDD" id="cd02440">
    <property type="entry name" value="AdoMet_MTases"/>
    <property type="match status" value="1"/>
</dbReference>
<keyword evidence="5 6" id="KW-0949">S-adenosyl-L-methionine</keyword>
<evidence type="ECO:0000256" key="1">
    <source>
        <dbReference type="ARBA" id="ARBA00022490"/>
    </source>
</evidence>
<comment type="similarity">
    <text evidence="6">Belongs to the methyltransferase superfamily. RNA methyltransferase RsmG family.</text>
</comment>
<dbReference type="SUPFAM" id="SSF53335">
    <property type="entry name" value="S-adenosyl-L-methionine-dependent methyltransferases"/>
    <property type="match status" value="1"/>
</dbReference>
<name>A0ABW4JKB2_9BACL</name>
<dbReference type="HAMAP" id="MF_00074">
    <property type="entry name" value="16SrRNA_methyltr_G"/>
    <property type="match status" value="1"/>
</dbReference>
<dbReference type="PANTHER" id="PTHR31760">
    <property type="entry name" value="S-ADENOSYL-L-METHIONINE-DEPENDENT METHYLTRANSFERASES SUPERFAMILY PROTEIN"/>
    <property type="match status" value="1"/>
</dbReference>
<dbReference type="Proteomes" id="UP001597079">
    <property type="component" value="Unassembled WGS sequence"/>
</dbReference>
<reference evidence="8" key="1">
    <citation type="journal article" date="2019" name="Int. J. Syst. Evol. Microbiol.">
        <title>The Global Catalogue of Microorganisms (GCM) 10K type strain sequencing project: providing services to taxonomists for standard genome sequencing and annotation.</title>
        <authorList>
            <consortium name="The Broad Institute Genomics Platform"/>
            <consortium name="The Broad Institute Genome Sequencing Center for Infectious Disease"/>
            <person name="Wu L."/>
            <person name="Ma J."/>
        </authorList>
    </citation>
    <scope>NUCLEOTIDE SEQUENCE [LARGE SCALE GENOMIC DNA]</scope>
    <source>
        <strain evidence="8">CGMCC 1.12286</strain>
    </source>
</reference>
<dbReference type="NCBIfam" id="TIGR00138">
    <property type="entry name" value="rsmG_gidB"/>
    <property type="match status" value="1"/>
</dbReference>
<accession>A0ABW4JKB2</accession>
<comment type="caution">
    <text evidence="7">The sequence shown here is derived from an EMBL/GenBank/DDBJ whole genome shotgun (WGS) entry which is preliminary data.</text>
</comment>
<dbReference type="PANTHER" id="PTHR31760:SF0">
    <property type="entry name" value="S-ADENOSYL-L-METHIONINE-DEPENDENT METHYLTRANSFERASES SUPERFAMILY PROTEIN"/>
    <property type="match status" value="1"/>
</dbReference>
<dbReference type="Pfam" id="PF02527">
    <property type="entry name" value="GidB"/>
    <property type="match status" value="1"/>
</dbReference>
<protein>
    <recommendedName>
        <fullName evidence="6">Ribosomal RNA small subunit methyltransferase G</fullName>
        <ecNumber evidence="6">2.1.1.-</ecNumber>
    </recommendedName>
    <alternativeName>
        <fullName evidence="6">16S rRNA 7-methylguanosine methyltransferase</fullName>
        <shortName evidence="6">16S rRNA m7G methyltransferase</shortName>
    </alternativeName>
</protein>
<dbReference type="InterPro" id="IPR029063">
    <property type="entry name" value="SAM-dependent_MTases_sf"/>
</dbReference>
<sequence>MDEIAWPRPLTERQLTQLEQYRQLLLTWNERMNLTSITDETQVYVKHFYDSLAVLSIPLWSTAAKRGGQVIDIGTGAGFPGLPLAIVEQGMNFVLCDSLQKRVTFLEAVVQELGLQNVRCVHARSEDLARDLEYRGQFDVVVSRAVARLNILMELMCPFLRLHGVGFSYKGPGFDDERADGMRAAKKLHAKIQAVDTYTLPLDMGARTIVAFEQMSSLPHTYPRKAGIPQRKPL</sequence>
<feature type="binding site" evidence="6">
    <location>
        <position position="79"/>
    </location>
    <ligand>
        <name>S-adenosyl-L-methionine</name>
        <dbReference type="ChEBI" id="CHEBI:59789"/>
    </ligand>
</feature>
<feature type="binding site" evidence="6">
    <location>
        <position position="74"/>
    </location>
    <ligand>
        <name>S-adenosyl-L-methionine</name>
        <dbReference type="ChEBI" id="CHEBI:59789"/>
    </ligand>
</feature>
<evidence type="ECO:0000256" key="6">
    <source>
        <dbReference type="HAMAP-Rule" id="MF_00074"/>
    </source>
</evidence>
<dbReference type="InterPro" id="IPR003682">
    <property type="entry name" value="rRNA_ssu_MeTfrase_G"/>
</dbReference>
<dbReference type="PIRSF" id="PIRSF003078">
    <property type="entry name" value="GidB"/>
    <property type="match status" value="1"/>
</dbReference>
<feature type="binding site" evidence="6">
    <location>
        <begin position="125"/>
        <end position="126"/>
    </location>
    <ligand>
        <name>S-adenosyl-L-methionine</name>
        <dbReference type="ChEBI" id="CHEBI:59789"/>
    </ligand>
</feature>
<comment type="subcellular location">
    <subcellularLocation>
        <location evidence="6">Cytoplasm</location>
    </subcellularLocation>
</comment>
<dbReference type="GO" id="GO:0008168">
    <property type="term" value="F:methyltransferase activity"/>
    <property type="evidence" value="ECO:0007669"/>
    <property type="project" value="UniProtKB-KW"/>
</dbReference>
<dbReference type="Gene3D" id="3.40.50.150">
    <property type="entry name" value="Vaccinia Virus protein VP39"/>
    <property type="match status" value="1"/>
</dbReference>
<keyword evidence="3 6" id="KW-0489">Methyltransferase</keyword>
<dbReference type="GO" id="GO:0032259">
    <property type="term" value="P:methylation"/>
    <property type="evidence" value="ECO:0007669"/>
    <property type="project" value="UniProtKB-KW"/>
</dbReference>
<gene>
    <name evidence="6 7" type="primary">rsmG</name>
    <name evidence="7" type="ORF">ACFSB2_14910</name>
</gene>